<evidence type="ECO:0000256" key="3">
    <source>
        <dbReference type="ARBA" id="ARBA00022448"/>
    </source>
</evidence>
<dbReference type="Gene3D" id="2.170.130.10">
    <property type="entry name" value="TonB-dependent receptor, plug domain"/>
    <property type="match status" value="1"/>
</dbReference>
<evidence type="ECO:0000256" key="11">
    <source>
        <dbReference type="PROSITE-ProRule" id="PRU10144"/>
    </source>
</evidence>
<dbReference type="PANTHER" id="PTHR30069">
    <property type="entry name" value="TONB-DEPENDENT OUTER MEMBRANE RECEPTOR"/>
    <property type="match status" value="1"/>
</dbReference>
<dbReference type="PROSITE" id="PS52016">
    <property type="entry name" value="TONB_DEPENDENT_REC_3"/>
    <property type="match status" value="1"/>
</dbReference>
<dbReference type="InterPro" id="IPR010917">
    <property type="entry name" value="TonB_rcpt_CS"/>
</dbReference>
<protein>
    <submittedName>
        <fullName evidence="16">Ligand-gated channel</fullName>
    </submittedName>
    <submittedName>
        <fullName evidence="17">TonB-dependent receptor</fullName>
    </submittedName>
</protein>
<dbReference type="InterPro" id="IPR012910">
    <property type="entry name" value="Plug_dom"/>
</dbReference>
<keyword evidence="8 10" id="KW-0472">Membrane</keyword>
<evidence type="ECO:0000256" key="2">
    <source>
        <dbReference type="ARBA" id="ARBA00009810"/>
    </source>
</evidence>
<dbReference type="OrthoDB" id="9760494at2"/>
<keyword evidence="7 12" id="KW-0798">TonB box</keyword>
<dbReference type="AlphaFoldDB" id="A0A2S7VVP3"/>
<dbReference type="PANTHER" id="PTHR30069:SF41">
    <property type="entry name" value="HEME_HEMOPEXIN UTILIZATION PROTEIN C"/>
    <property type="match status" value="1"/>
</dbReference>
<evidence type="ECO:0000313" key="18">
    <source>
        <dbReference type="Proteomes" id="UP000238730"/>
    </source>
</evidence>
<dbReference type="EMBL" id="PYOU01000026">
    <property type="protein sequence ID" value="PSX04650.1"/>
    <property type="molecule type" value="Genomic_DNA"/>
</dbReference>
<evidence type="ECO:0000313" key="17">
    <source>
        <dbReference type="EMBL" id="PSX04650.1"/>
    </source>
</evidence>
<evidence type="ECO:0000256" key="8">
    <source>
        <dbReference type="ARBA" id="ARBA00023136"/>
    </source>
</evidence>
<dbReference type="Pfam" id="PF00593">
    <property type="entry name" value="TonB_dep_Rec_b-barrel"/>
    <property type="match status" value="1"/>
</dbReference>
<evidence type="ECO:0000256" key="5">
    <source>
        <dbReference type="ARBA" id="ARBA00022692"/>
    </source>
</evidence>
<dbReference type="EMBL" id="MSCJ01000001">
    <property type="protein sequence ID" value="PQJ66149.1"/>
    <property type="molecule type" value="Genomic_DNA"/>
</dbReference>
<reference evidence="16 18" key="1">
    <citation type="submission" date="2016-12" db="EMBL/GenBank/DDBJ databases">
        <title>Diversity of luminous bacteria.</title>
        <authorList>
            <person name="Yoshizawa S."/>
            <person name="Kogure K."/>
        </authorList>
    </citation>
    <scope>NUCLEOTIDE SEQUENCE [LARGE SCALE GENOMIC DNA]</scope>
    <source>
        <strain evidence="16 18">LC1-200</strain>
    </source>
</reference>
<organism evidence="16 18">
    <name type="scientific">Photobacterium angustum</name>
    <dbReference type="NCBI Taxonomy" id="661"/>
    <lineage>
        <taxon>Bacteria</taxon>
        <taxon>Pseudomonadati</taxon>
        <taxon>Pseudomonadota</taxon>
        <taxon>Gammaproteobacteria</taxon>
        <taxon>Vibrionales</taxon>
        <taxon>Vibrionaceae</taxon>
        <taxon>Photobacterium</taxon>
    </lineage>
</organism>
<dbReference type="GO" id="GO:0044718">
    <property type="term" value="P:siderophore transmembrane transport"/>
    <property type="evidence" value="ECO:0007669"/>
    <property type="project" value="TreeGrafter"/>
</dbReference>
<comment type="subcellular location">
    <subcellularLocation>
        <location evidence="1 10">Cell outer membrane</location>
        <topology evidence="1 10">Multi-pass membrane protein</topology>
    </subcellularLocation>
</comment>
<comment type="similarity">
    <text evidence="2 10 12">Belongs to the TonB-dependent receptor family.</text>
</comment>
<dbReference type="PROSITE" id="PS01156">
    <property type="entry name" value="TONB_DEPENDENT_REC_2"/>
    <property type="match status" value="1"/>
</dbReference>
<dbReference type="InterPro" id="IPR037066">
    <property type="entry name" value="Plug_dom_sf"/>
</dbReference>
<evidence type="ECO:0000256" key="1">
    <source>
        <dbReference type="ARBA" id="ARBA00004571"/>
    </source>
</evidence>
<feature type="chain" id="PRO_5015691472" evidence="13">
    <location>
        <begin position="28"/>
        <end position="654"/>
    </location>
</feature>
<dbReference type="Pfam" id="PF07715">
    <property type="entry name" value="Plug"/>
    <property type="match status" value="1"/>
</dbReference>
<evidence type="ECO:0000313" key="19">
    <source>
        <dbReference type="Proteomes" id="UP000240989"/>
    </source>
</evidence>
<keyword evidence="5 10" id="KW-0812">Transmembrane</keyword>
<evidence type="ECO:0000256" key="7">
    <source>
        <dbReference type="ARBA" id="ARBA00023077"/>
    </source>
</evidence>
<proteinExistence type="inferred from homology"/>
<dbReference type="InterPro" id="IPR000531">
    <property type="entry name" value="Beta-barrel_TonB"/>
</dbReference>
<feature type="domain" description="TonB-dependent receptor-like beta-barrel" evidence="14">
    <location>
        <begin position="232"/>
        <end position="618"/>
    </location>
</feature>
<keyword evidence="19" id="KW-1185">Reference proteome</keyword>
<evidence type="ECO:0000256" key="12">
    <source>
        <dbReference type="RuleBase" id="RU003357"/>
    </source>
</evidence>
<dbReference type="RefSeq" id="WP_045152179.1">
    <property type="nucleotide sequence ID" value="NZ_JZSW01000003.1"/>
</dbReference>
<dbReference type="GO" id="GO:0009279">
    <property type="term" value="C:cell outer membrane"/>
    <property type="evidence" value="ECO:0007669"/>
    <property type="project" value="UniProtKB-SubCell"/>
</dbReference>
<keyword evidence="6 13" id="KW-0732">Signal</keyword>
<dbReference type="GO" id="GO:0015344">
    <property type="term" value="F:siderophore uptake transmembrane transporter activity"/>
    <property type="evidence" value="ECO:0007669"/>
    <property type="project" value="TreeGrafter"/>
</dbReference>
<evidence type="ECO:0000256" key="13">
    <source>
        <dbReference type="SAM" id="SignalP"/>
    </source>
</evidence>
<evidence type="ECO:0000256" key="6">
    <source>
        <dbReference type="ARBA" id="ARBA00022729"/>
    </source>
</evidence>
<comment type="caution">
    <text evidence="16">The sequence shown here is derived from an EMBL/GenBank/DDBJ whole genome shotgun (WGS) entry which is preliminary data.</text>
</comment>
<dbReference type="CDD" id="cd01347">
    <property type="entry name" value="ligand_gated_channel"/>
    <property type="match status" value="1"/>
</dbReference>
<sequence length="654" mass="72163">MLKGCKFKLLPTTVAVSSALFTQIAVADSEGEHEKMVVMGNPLQATEVFIDSEQLERQQANDINDIFRTDPEVSIGGGTGVAQKIYVRGLEDSQLNVTIDGAVQSGNIFHHQGRLSIEPELLKQVEVAAGAGRATDGAGALGGAIRFKTKDAEDMLQGDERFGGLVKAGYYDNTEGYKTSVSGYGYLTDNVSVVATMVYSDLGNYTDGDGNEQPFTEAQNKVGFIKLVGDITDAQKITLSYDHRGDEAYRNFRPHWAESRKNFPLDQEMNRDTFTLNYGLNPADNPYLELDVTAYNTETELKHKSRPDAPRETNNIAKTHSYGGDIRNTSSFNSFAITYGVDYRKDTTDGTFLAYSPDTYEFKGTVAGVYVQSDFRIVEPLLLSVGGRYDTYELEDSYGTEVDHSGFSPNVSLNYSVIPGLNVYAGYAEAFRGAQIPDSFMTDIELDPNRKAERAHNTEVGASWVNGGLNLSATAYINKIDDVVGKSAKNQGDLETKGFTARAGYTFNDLSMSLSFNHSRSDLDGQRLIDENFGIGTSTGDTWVADINYYVLDNLLIGYTGRYVDRLDDAVEVVEIYKGEEYVTNYSEKPGYAVHDIYSQWQPLSGEELTLSLAVKNLFDKDYRDHASYGDVNAIASAPREPGRDIRFNVAYAF</sequence>
<dbReference type="InterPro" id="IPR036942">
    <property type="entry name" value="Beta-barrel_TonB_sf"/>
</dbReference>
<keyword evidence="4 10" id="KW-1134">Transmembrane beta strand</keyword>
<gene>
    <name evidence="16" type="ORF">BTO08_01300</name>
    <name evidence="17" type="ORF">C0W27_20480</name>
</gene>
<keyword evidence="3 10" id="KW-0813">Transport</keyword>
<evidence type="ECO:0000256" key="9">
    <source>
        <dbReference type="ARBA" id="ARBA00023237"/>
    </source>
</evidence>
<evidence type="ECO:0000259" key="15">
    <source>
        <dbReference type="Pfam" id="PF07715"/>
    </source>
</evidence>
<evidence type="ECO:0000256" key="4">
    <source>
        <dbReference type="ARBA" id="ARBA00022452"/>
    </source>
</evidence>
<dbReference type="Proteomes" id="UP000238730">
    <property type="component" value="Unassembled WGS sequence"/>
</dbReference>
<feature type="domain" description="TonB-dependent receptor plug" evidence="15">
    <location>
        <begin position="45"/>
        <end position="144"/>
    </location>
</feature>
<feature type="signal peptide" evidence="13">
    <location>
        <begin position="1"/>
        <end position="27"/>
    </location>
</feature>
<evidence type="ECO:0000313" key="16">
    <source>
        <dbReference type="EMBL" id="PQJ66149.1"/>
    </source>
</evidence>
<accession>A0A2S7VVP3</accession>
<dbReference type="InterPro" id="IPR039426">
    <property type="entry name" value="TonB-dep_rcpt-like"/>
</dbReference>
<name>A0A2S7VVP3_PHOAN</name>
<reference evidence="17 19" key="2">
    <citation type="submission" date="2018-01" db="EMBL/GenBank/DDBJ databases">
        <title>Whole genome sequencing of Histamine producing bacteria.</title>
        <authorList>
            <person name="Butler K."/>
        </authorList>
    </citation>
    <scope>NUCLEOTIDE SEQUENCE [LARGE SCALE GENOMIC DNA]</scope>
    <source>
        <strain evidence="17 19">A6-1</strain>
    </source>
</reference>
<evidence type="ECO:0000259" key="14">
    <source>
        <dbReference type="Pfam" id="PF00593"/>
    </source>
</evidence>
<dbReference type="Gene3D" id="2.40.170.20">
    <property type="entry name" value="TonB-dependent receptor, beta-barrel domain"/>
    <property type="match status" value="1"/>
</dbReference>
<keyword evidence="17" id="KW-0675">Receptor</keyword>
<dbReference type="SUPFAM" id="SSF56935">
    <property type="entry name" value="Porins"/>
    <property type="match status" value="1"/>
</dbReference>
<keyword evidence="9 10" id="KW-0998">Cell outer membrane</keyword>
<feature type="short sequence motif" description="TonB C-terminal box" evidence="11">
    <location>
        <begin position="637"/>
        <end position="654"/>
    </location>
</feature>
<dbReference type="Proteomes" id="UP000240989">
    <property type="component" value="Unassembled WGS sequence"/>
</dbReference>
<evidence type="ECO:0000256" key="10">
    <source>
        <dbReference type="PROSITE-ProRule" id="PRU01360"/>
    </source>
</evidence>